<feature type="domain" description="HAMP" evidence="12">
    <location>
        <begin position="341"/>
        <end position="396"/>
    </location>
</feature>
<dbReference type="SMART" id="SM00283">
    <property type="entry name" value="MA"/>
    <property type="match status" value="1"/>
</dbReference>
<keyword evidence="2" id="KW-1003">Cell membrane</keyword>
<sequence length="702" mass="78025">MIKKLNLGTKISSIIAIIILICYVGVFSTILVQLKAKSISDSEALAKEVSLSYTTQITGRFEKLEVITKDLKNAVTKQMKFGTQNRELVIGMQKEILDMNPEVFGITVAFEPNAFDQKDDYYKGRKEFSETGMFIPYVSRGENELVVEAAYNDETEMTWYNKPKELKGTYITEPTSYKVNGKDVTMASLAIPILNDNGNFLGVISIDYKLDTLEQIVQEKTPLGGTVELLSNAGIYIASGEDPSLKMKNAKENSDVWAKIISETSQGKEFYTYGNSVTKGKEVLMVAYPVNLENTNTNWILCSQIPKDKILEGYNKIFNVIIVAAIASLVIVIFVIWLVIKKMTTGIKYAEKQMDLLAKGDLTIELDEKYLQKEDEIGKMFKSMREMQKSYRHIITGVKRECNIVLDSINVTKEKIDDLNIRISDVSATTEELSASMEETAASTEEINSSSSKMESLIKTMGSSVEDGEKTAKEIEERAIRLKYDAIKSQEKSNNITLEMQESLKTAVEKSKAVNKINELTSRILEITDKTNLLALNAAIESARAGEAGKGFAVVADEIRKLAETSKETAIEIQQINKEVVVAVNDLKGTSTEVINFIGTQVVEDYNKLVDTGEQYKNDAIVFNELVSTIGEISDKLINSTEEIITSIDEVAQATNEGATGTTIIATKSNEVVNLSEEVVEQTYKTKESVDKLLEVVSIFKI</sequence>
<evidence type="ECO:0000256" key="5">
    <source>
        <dbReference type="ARBA" id="ARBA00022989"/>
    </source>
</evidence>
<comment type="subcellular location">
    <subcellularLocation>
        <location evidence="1">Cell membrane</location>
        <topology evidence="1">Multi-pass membrane protein</topology>
    </subcellularLocation>
</comment>
<dbReference type="CDD" id="cd12913">
    <property type="entry name" value="PDC1_MCP_like"/>
    <property type="match status" value="1"/>
</dbReference>
<dbReference type="PANTHER" id="PTHR32089:SF112">
    <property type="entry name" value="LYSOZYME-LIKE PROTEIN-RELATED"/>
    <property type="match status" value="1"/>
</dbReference>
<keyword evidence="4 10" id="KW-0812">Transmembrane</keyword>
<dbReference type="Proteomes" id="UP000824633">
    <property type="component" value="Chromosome"/>
</dbReference>
<feature type="transmembrane region" description="Helical" evidence="10">
    <location>
        <begin position="12"/>
        <end position="32"/>
    </location>
</feature>
<dbReference type="InterPro" id="IPR033479">
    <property type="entry name" value="dCache_1"/>
</dbReference>
<proteinExistence type="inferred from homology"/>
<evidence type="ECO:0000313" key="13">
    <source>
        <dbReference type="EMBL" id="BCZ44309.1"/>
    </source>
</evidence>
<evidence type="ECO:0000256" key="3">
    <source>
        <dbReference type="ARBA" id="ARBA00022500"/>
    </source>
</evidence>
<dbReference type="Gene3D" id="1.10.287.950">
    <property type="entry name" value="Methyl-accepting chemotaxis protein"/>
    <property type="match status" value="1"/>
</dbReference>
<keyword evidence="7 9" id="KW-0807">Transducer</keyword>
<evidence type="ECO:0000256" key="10">
    <source>
        <dbReference type="SAM" id="Phobius"/>
    </source>
</evidence>
<evidence type="ECO:0000259" key="11">
    <source>
        <dbReference type="PROSITE" id="PS50111"/>
    </source>
</evidence>
<dbReference type="EMBL" id="AP024849">
    <property type="protein sequence ID" value="BCZ44309.1"/>
    <property type="molecule type" value="Genomic_DNA"/>
</dbReference>
<dbReference type="SUPFAM" id="SSF58104">
    <property type="entry name" value="Methyl-accepting chemotaxis protein (MCP) signaling domain"/>
    <property type="match status" value="1"/>
</dbReference>
<dbReference type="Gene3D" id="3.30.450.20">
    <property type="entry name" value="PAS domain"/>
    <property type="match status" value="2"/>
</dbReference>
<accession>A0ABN6IV33</accession>
<dbReference type="PANTHER" id="PTHR32089">
    <property type="entry name" value="METHYL-ACCEPTING CHEMOTAXIS PROTEIN MCPB"/>
    <property type="match status" value="1"/>
</dbReference>
<evidence type="ECO:0000256" key="8">
    <source>
        <dbReference type="ARBA" id="ARBA00029447"/>
    </source>
</evidence>
<evidence type="ECO:0000256" key="4">
    <source>
        <dbReference type="ARBA" id="ARBA00022692"/>
    </source>
</evidence>
<dbReference type="InterPro" id="IPR003660">
    <property type="entry name" value="HAMP_dom"/>
</dbReference>
<reference evidence="14" key="1">
    <citation type="submission" date="2021-07" db="EMBL/GenBank/DDBJ databases">
        <title>Complete genome sequencing of a Clostridium isolate.</title>
        <authorList>
            <person name="Ueki A."/>
            <person name="Tonouchi A."/>
        </authorList>
    </citation>
    <scope>NUCLEOTIDE SEQUENCE [LARGE SCALE GENOMIC DNA]</scope>
    <source>
        <strain evidence="14">C5S11</strain>
    </source>
</reference>
<dbReference type="Pfam" id="PF00015">
    <property type="entry name" value="MCPsignal"/>
    <property type="match status" value="1"/>
</dbReference>
<evidence type="ECO:0000256" key="7">
    <source>
        <dbReference type="ARBA" id="ARBA00023224"/>
    </source>
</evidence>
<protein>
    <submittedName>
        <fullName evidence="13">Methyl-accepting chemotaxis protein</fullName>
    </submittedName>
</protein>
<dbReference type="Pfam" id="PF02743">
    <property type="entry name" value="dCache_1"/>
    <property type="match status" value="1"/>
</dbReference>
<evidence type="ECO:0000256" key="1">
    <source>
        <dbReference type="ARBA" id="ARBA00004651"/>
    </source>
</evidence>
<keyword evidence="3" id="KW-0145">Chemotaxis</keyword>
<keyword evidence="6 10" id="KW-0472">Membrane</keyword>
<gene>
    <name evidence="13" type="ORF">psyc5s11_03760</name>
</gene>
<evidence type="ECO:0000256" key="9">
    <source>
        <dbReference type="PROSITE-ProRule" id="PRU00284"/>
    </source>
</evidence>
<evidence type="ECO:0000259" key="12">
    <source>
        <dbReference type="PROSITE" id="PS50885"/>
    </source>
</evidence>
<evidence type="ECO:0000256" key="2">
    <source>
        <dbReference type="ARBA" id="ARBA00022475"/>
    </source>
</evidence>
<dbReference type="RefSeq" id="WP_224035996.1">
    <property type="nucleotide sequence ID" value="NZ_AP024849.1"/>
</dbReference>
<dbReference type="SMART" id="SM00304">
    <property type="entry name" value="HAMP"/>
    <property type="match status" value="1"/>
</dbReference>
<keyword evidence="14" id="KW-1185">Reference proteome</keyword>
<dbReference type="InterPro" id="IPR004089">
    <property type="entry name" value="MCPsignal_dom"/>
</dbReference>
<dbReference type="Gene3D" id="6.10.340.10">
    <property type="match status" value="1"/>
</dbReference>
<evidence type="ECO:0000256" key="6">
    <source>
        <dbReference type="ARBA" id="ARBA00023136"/>
    </source>
</evidence>
<comment type="similarity">
    <text evidence="8">Belongs to the methyl-accepting chemotaxis (MCP) protein family.</text>
</comment>
<dbReference type="PROSITE" id="PS50111">
    <property type="entry name" value="CHEMOTAXIS_TRANSDUC_2"/>
    <property type="match status" value="1"/>
</dbReference>
<feature type="transmembrane region" description="Helical" evidence="10">
    <location>
        <begin position="317"/>
        <end position="340"/>
    </location>
</feature>
<evidence type="ECO:0000313" key="14">
    <source>
        <dbReference type="Proteomes" id="UP000824633"/>
    </source>
</evidence>
<organism evidence="13 14">
    <name type="scientific">Clostridium gelidum</name>
    <dbReference type="NCBI Taxonomy" id="704125"/>
    <lineage>
        <taxon>Bacteria</taxon>
        <taxon>Bacillati</taxon>
        <taxon>Bacillota</taxon>
        <taxon>Clostridia</taxon>
        <taxon>Eubacteriales</taxon>
        <taxon>Clostridiaceae</taxon>
        <taxon>Clostridium</taxon>
    </lineage>
</organism>
<dbReference type="PROSITE" id="PS50885">
    <property type="entry name" value="HAMP"/>
    <property type="match status" value="1"/>
</dbReference>
<feature type="domain" description="Methyl-accepting transducer" evidence="11">
    <location>
        <begin position="415"/>
        <end position="666"/>
    </location>
</feature>
<name>A0ABN6IV33_9CLOT</name>
<keyword evidence="5 10" id="KW-1133">Transmembrane helix</keyword>